<evidence type="ECO:0000256" key="2">
    <source>
        <dbReference type="ARBA" id="ARBA00022723"/>
    </source>
</evidence>
<protein>
    <recommendedName>
        <fullName evidence="1">bis(5'-nucleosyl)-tetraphosphatase (symmetrical)</fullName>
        <ecNumber evidence="1">3.6.1.41</ecNumber>
    </recommendedName>
</protein>
<dbReference type="InterPro" id="IPR051094">
    <property type="entry name" value="Diverse_Catalytic_Enzymes"/>
</dbReference>
<dbReference type="PANTHER" id="PTHR35795">
    <property type="entry name" value="SLR1885 PROTEIN"/>
    <property type="match status" value="1"/>
</dbReference>
<gene>
    <name evidence="8" type="ORF">CLTHE_09860</name>
</gene>
<keyword evidence="8" id="KW-0548">Nucleotidyltransferase</keyword>
<dbReference type="SMART" id="SM00471">
    <property type="entry name" value="HDc"/>
    <property type="match status" value="1"/>
</dbReference>
<comment type="caution">
    <text evidence="8">The sequence shown here is derived from an EMBL/GenBank/DDBJ whole genome shotgun (WGS) entry which is preliminary data.</text>
</comment>
<keyword evidence="8" id="KW-0808">Transferase</keyword>
<dbReference type="GO" id="GO:0016779">
    <property type="term" value="F:nucleotidyltransferase activity"/>
    <property type="evidence" value="ECO:0007669"/>
    <property type="project" value="UniProtKB-KW"/>
</dbReference>
<evidence type="ECO:0000256" key="5">
    <source>
        <dbReference type="ARBA" id="ARBA00023004"/>
    </source>
</evidence>
<reference evidence="8 9" key="1">
    <citation type="submission" date="2016-02" db="EMBL/GenBank/DDBJ databases">
        <title>Genome sequence of Clostridium thermobutyricum DSM 4928.</title>
        <authorList>
            <person name="Poehlein A."/>
            <person name="Daniel R."/>
        </authorList>
    </citation>
    <scope>NUCLEOTIDE SEQUENCE [LARGE SCALE GENOMIC DNA]</scope>
    <source>
        <strain evidence="8 9">DSM 4928</strain>
    </source>
</reference>
<dbReference type="GO" id="GO:0046872">
    <property type="term" value="F:metal ion binding"/>
    <property type="evidence" value="ECO:0007669"/>
    <property type="project" value="UniProtKB-KW"/>
</dbReference>
<organism evidence="8 9">
    <name type="scientific">Clostridium thermobutyricum DSM 4928</name>
    <dbReference type="NCBI Taxonomy" id="1121339"/>
    <lineage>
        <taxon>Bacteria</taxon>
        <taxon>Bacillati</taxon>
        <taxon>Bacillota</taxon>
        <taxon>Clostridia</taxon>
        <taxon>Eubacteriales</taxon>
        <taxon>Clostridiaceae</taxon>
        <taxon>Clostridium</taxon>
    </lineage>
</organism>
<dbReference type="GO" id="GO:0000166">
    <property type="term" value="F:nucleotide binding"/>
    <property type="evidence" value="ECO:0007669"/>
    <property type="project" value="UniProtKB-KW"/>
</dbReference>
<dbReference type="InterPro" id="IPR005249">
    <property type="entry name" value="YqeK"/>
</dbReference>
<dbReference type="NCBIfam" id="TIGR00277">
    <property type="entry name" value="HDIG"/>
    <property type="match status" value="1"/>
</dbReference>
<dbReference type="RefSeq" id="WP_080022264.1">
    <property type="nucleotide sequence ID" value="NZ_LTAY01000026.1"/>
</dbReference>
<accession>A0A1V4SXJ7</accession>
<evidence type="ECO:0000313" key="8">
    <source>
        <dbReference type="EMBL" id="OPX49231.1"/>
    </source>
</evidence>
<evidence type="ECO:0000256" key="4">
    <source>
        <dbReference type="ARBA" id="ARBA00022801"/>
    </source>
</evidence>
<evidence type="ECO:0000256" key="3">
    <source>
        <dbReference type="ARBA" id="ARBA00022741"/>
    </source>
</evidence>
<dbReference type="InterPro" id="IPR006675">
    <property type="entry name" value="HDIG_dom"/>
</dbReference>
<evidence type="ECO:0000256" key="1">
    <source>
        <dbReference type="ARBA" id="ARBA00012506"/>
    </source>
</evidence>
<name>A0A1V4SXJ7_9CLOT</name>
<dbReference type="SUPFAM" id="SSF109604">
    <property type="entry name" value="HD-domain/PDEase-like"/>
    <property type="match status" value="1"/>
</dbReference>
<evidence type="ECO:0000313" key="9">
    <source>
        <dbReference type="Proteomes" id="UP000191448"/>
    </source>
</evidence>
<dbReference type="AlphaFoldDB" id="A0A1V4SXJ7"/>
<dbReference type="GO" id="GO:0008803">
    <property type="term" value="F:bis(5'-nucleosyl)-tetraphosphatase (symmetrical) activity"/>
    <property type="evidence" value="ECO:0007669"/>
    <property type="project" value="UniProtKB-EC"/>
</dbReference>
<sequence length="186" mass="21635">MEKEKIYDYLKENLKDKRFIHTLGVVSTAKKLAELNGEDLEKAEMAALLHDVCKNMNKEDMKNLIEKYDIKLTFSEKNTEELWHGILAPIIAKEKFNITDEYILSAIRWHTTGKEDMSVLDKIIYIADMIEPSRNYDGVEALREKVLENLDEGVLLGMNHTIKYLLIKNAMIDENTVKARNYLLKK</sequence>
<keyword evidence="3" id="KW-0547">Nucleotide-binding</keyword>
<dbReference type="PANTHER" id="PTHR35795:SF1">
    <property type="entry name" value="BIS(5'-NUCLEOSYL)-TETRAPHOSPHATASE, SYMMETRICAL"/>
    <property type="match status" value="1"/>
</dbReference>
<dbReference type="InterPro" id="IPR003607">
    <property type="entry name" value="HD/PDEase_dom"/>
</dbReference>
<evidence type="ECO:0000259" key="7">
    <source>
        <dbReference type="SMART" id="SM00471"/>
    </source>
</evidence>
<dbReference type="InterPro" id="IPR006674">
    <property type="entry name" value="HD_domain"/>
</dbReference>
<evidence type="ECO:0000256" key="6">
    <source>
        <dbReference type="ARBA" id="ARBA00049417"/>
    </source>
</evidence>
<dbReference type="CDD" id="cd00077">
    <property type="entry name" value="HDc"/>
    <property type="match status" value="1"/>
</dbReference>
<dbReference type="Proteomes" id="UP000191448">
    <property type="component" value="Unassembled WGS sequence"/>
</dbReference>
<dbReference type="OrthoDB" id="5295945at2"/>
<dbReference type="EC" id="3.6.1.41" evidence="1"/>
<dbReference type="EMBL" id="LTAY01000026">
    <property type="protein sequence ID" value="OPX49231.1"/>
    <property type="molecule type" value="Genomic_DNA"/>
</dbReference>
<keyword evidence="2" id="KW-0479">Metal-binding</keyword>
<keyword evidence="5" id="KW-0408">Iron</keyword>
<dbReference type="Pfam" id="PF01966">
    <property type="entry name" value="HD"/>
    <property type="match status" value="1"/>
</dbReference>
<dbReference type="NCBIfam" id="TIGR00488">
    <property type="entry name" value="bis(5'-nucleosyl)-tetraphosphatase (symmetrical) YqeK"/>
    <property type="match status" value="1"/>
</dbReference>
<dbReference type="Gene3D" id="1.10.3210.10">
    <property type="entry name" value="Hypothetical protein af1432"/>
    <property type="match status" value="1"/>
</dbReference>
<keyword evidence="4" id="KW-0378">Hydrolase</keyword>
<comment type="catalytic activity">
    <reaction evidence="6">
        <text>P(1),P(4)-bis(5'-adenosyl) tetraphosphate + H2O = 2 ADP + 2 H(+)</text>
        <dbReference type="Rhea" id="RHEA:24252"/>
        <dbReference type="ChEBI" id="CHEBI:15377"/>
        <dbReference type="ChEBI" id="CHEBI:15378"/>
        <dbReference type="ChEBI" id="CHEBI:58141"/>
        <dbReference type="ChEBI" id="CHEBI:456216"/>
        <dbReference type="EC" id="3.6.1.41"/>
    </reaction>
</comment>
<proteinExistence type="predicted"/>
<feature type="domain" description="HD/PDEase" evidence="7">
    <location>
        <begin position="14"/>
        <end position="142"/>
    </location>
</feature>